<name>A0A164F1E8_9CRUS</name>
<dbReference type="Gene3D" id="3.60.130.10">
    <property type="entry name" value="Clavaminate synthase-like"/>
    <property type="match status" value="1"/>
</dbReference>
<reference evidence="3 4" key="1">
    <citation type="submission" date="2016-03" db="EMBL/GenBank/DDBJ databases">
        <title>EvidentialGene: Evidence-directed Construction of Genes on Genomes.</title>
        <authorList>
            <person name="Gilbert D.G."/>
            <person name="Choi J.-H."/>
            <person name="Mockaitis K."/>
            <person name="Colbourne J."/>
            <person name="Pfrender M."/>
        </authorList>
    </citation>
    <scope>NUCLEOTIDE SEQUENCE [LARGE SCALE GENOMIC DNA]</scope>
    <source>
        <strain evidence="3 4">Xinb3</strain>
        <tissue evidence="3">Complete organism</tissue>
    </source>
</reference>
<dbReference type="Proteomes" id="UP000076858">
    <property type="component" value="Unassembled WGS sequence"/>
</dbReference>
<evidence type="ECO:0000256" key="1">
    <source>
        <dbReference type="ARBA" id="ARBA00023002"/>
    </source>
</evidence>
<proteinExistence type="predicted"/>
<gene>
    <name evidence="3" type="ORF">APZ42_007862</name>
</gene>
<dbReference type="EMBL" id="LRGB01021832">
    <property type="protein sequence ID" value="KZR97331.1"/>
    <property type="molecule type" value="Genomic_DNA"/>
</dbReference>
<accession>A0A164F1E8</accession>
<keyword evidence="1" id="KW-0560">Oxidoreductase</keyword>
<comment type="caution">
    <text evidence="3">The sequence shown here is derived from an EMBL/GenBank/DDBJ whole genome shotgun (WGS) entry which is preliminary data.</text>
</comment>
<dbReference type="OrthoDB" id="406634at2759"/>
<dbReference type="Pfam" id="PF02668">
    <property type="entry name" value="TauD"/>
    <property type="match status" value="1"/>
</dbReference>
<evidence type="ECO:0000313" key="3">
    <source>
        <dbReference type="EMBL" id="KZR97331.1"/>
    </source>
</evidence>
<dbReference type="InterPro" id="IPR042098">
    <property type="entry name" value="TauD-like_sf"/>
</dbReference>
<dbReference type="STRING" id="35525.A0A164F1E8"/>
<dbReference type="InterPro" id="IPR003819">
    <property type="entry name" value="TauD/TfdA-like"/>
</dbReference>
<feature type="domain" description="TauD/TfdA-like" evidence="2">
    <location>
        <begin position="7"/>
        <end position="78"/>
    </location>
</feature>
<dbReference type="SUPFAM" id="SSF51197">
    <property type="entry name" value="Clavaminate synthase-like"/>
    <property type="match status" value="1"/>
</dbReference>
<evidence type="ECO:0000313" key="4">
    <source>
        <dbReference type="Proteomes" id="UP000076858"/>
    </source>
</evidence>
<protein>
    <recommendedName>
        <fullName evidence="2">TauD/TfdA-like domain-containing protein</fullName>
    </recommendedName>
</protein>
<organism evidence="3 4">
    <name type="scientific">Daphnia magna</name>
    <dbReference type="NCBI Taxonomy" id="35525"/>
    <lineage>
        <taxon>Eukaryota</taxon>
        <taxon>Metazoa</taxon>
        <taxon>Ecdysozoa</taxon>
        <taxon>Arthropoda</taxon>
        <taxon>Crustacea</taxon>
        <taxon>Branchiopoda</taxon>
        <taxon>Diplostraca</taxon>
        <taxon>Cladocera</taxon>
        <taxon>Anomopoda</taxon>
        <taxon>Daphniidae</taxon>
        <taxon>Daphnia</taxon>
    </lineage>
</organism>
<dbReference type="GO" id="GO:0016491">
    <property type="term" value="F:oxidoreductase activity"/>
    <property type="evidence" value="ECO:0007669"/>
    <property type="project" value="UniProtKB-KW"/>
</dbReference>
<dbReference type="GO" id="GO:0045329">
    <property type="term" value="P:carnitine biosynthetic process"/>
    <property type="evidence" value="ECO:0007669"/>
    <property type="project" value="TreeGrafter"/>
</dbReference>
<keyword evidence="4" id="KW-1185">Reference proteome</keyword>
<dbReference type="PANTHER" id="PTHR10696">
    <property type="entry name" value="GAMMA-BUTYROBETAINE HYDROXYLASE-RELATED"/>
    <property type="match status" value="1"/>
</dbReference>
<dbReference type="PANTHER" id="PTHR10696:SF33">
    <property type="entry name" value="GAMMA-BUTYROBETAINE DIOXYGENASE"/>
    <property type="match status" value="1"/>
</dbReference>
<dbReference type="InterPro" id="IPR050411">
    <property type="entry name" value="AlphaKG_dependent_hydroxylases"/>
</dbReference>
<dbReference type="AlphaFoldDB" id="A0A164F1E8"/>
<evidence type="ECO:0000259" key="2">
    <source>
        <dbReference type="Pfam" id="PF02668"/>
    </source>
</evidence>
<sequence>MVVPTDQVEKWYRALKNFYGLATDARYLIEFKLKPEIEKKIKKLFVGEMVTFDNLRILHGRTAFGENLKGERHVQGAYLDWDEARSRIRVLKTKLLGN</sequence>
<dbReference type="GO" id="GO:0005739">
    <property type="term" value="C:mitochondrion"/>
    <property type="evidence" value="ECO:0007669"/>
    <property type="project" value="TreeGrafter"/>
</dbReference>